<evidence type="ECO:0000256" key="2">
    <source>
        <dbReference type="ARBA" id="ARBA00012011"/>
    </source>
</evidence>
<dbReference type="EMBL" id="VVIM01000001">
    <property type="protein sequence ID" value="KAB0804108.1"/>
    <property type="molecule type" value="Genomic_DNA"/>
</dbReference>
<keyword evidence="4" id="KW-0349">Heme</keyword>
<evidence type="ECO:0000256" key="11">
    <source>
        <dbReference type="ARBA" id="ARBA00047682"/>
    </source>
</evidence>
<dbReference type="Pfam" id="PF00175">
    <property type="entry name" value="NAD_binding_1"/>
    <property type="match status" value="1"/>
</dbReference>
<keyword evidence="12" id="KW-0812">Transmembrane</keyword>
<dbReference type="InterPro" id="IPR051872">
    <property type="entry name" value="Cytochrome_b5/Flavoprotein_Rdt"/>
</dbReference>
<dbReference type="Gene3D" id="3.10.120.10">
    <property type="entry name" value="Cytochrome b5-like heme/steroid binding domain"/>
    <property type="match status" value="1"/>
</dbReference>
<dbReference type="PANTHER" id="PTHR46237">
    <property type="entry name" value="CYTOCHROME B5 REDUCTASE 4 FAMILY MEMBER"/>
    <property type="match status" value="1"/>
</dbReference>
<proteinExistence type="inferred from homology"/>
<evidence type="ECO:0000256" key="5">
    <source>
        <dbReference type="ARBA" id="ARBA00022723"/>
    </source>
</evidence>
<dbReference type="GO" id="GO:0006801">
    <property type="term" value="P:superoxide metabolic process"/>
    <property type="evidence" value="ECO:0007669"/>
    <property type="project" value="TreeGrafter"/>
</dbReference>
<feature type="domain" description="Cytochrome b5 heme-binding" evidence="13">
    <location>
        <begin position="115"/>
        <end position="191"/>
    </location>
</feature>
<evidence type="ECO:0000256" key="8">
    <source>
        <dbReference type="ARBA" id="ARBA00023027"/>
    </source>
</evidence>
<dbReference type="PROSITE" id="PS51384">
    <property type="entry name" value="FAD_FR"/>
    <property type="match status" value="1"/>
</dbReference>
<comment type="caution">
    <text evidence="16">The sequence shown here is derived from an EMBL/GenBank/DDBJ whole genome shotgun (WGS) entry which is preliminary data.</text>
</comment>
<feature type="domain" description="CS" evidence="14">
    <location>
        <begin position="239"/>
        <end position="330"/>
    </location>
</feature>
<evidence type="ECO:0000259" key="14">
    <source>
        <dbReference type="PROSITE" id="PS51203"/>
    </source>
</evidence>
<dbReference type="EC" id="1.6.2.2" evidence="2"/>
<dbReference type="InterPro" id="IPR039261">
    <property type="entry name" value="FNR_nucleotide-bd"/>
</dbReference>
<dbReference type="GO" id="GO:0046872">
    <property type="term" value="F:metal ion binding"/>
    <property type="evidence" value="ECO:0007669"/>
    <property type="project" value="UniProtKB-KW"/>
</dbReference>
<feature type="transmembrane region" description="Helical" evidence="12">
    <location>
        <begin position="464"/>
        <end position="484"/>
    </location>
</feature>
<evidence type="ECO:0000256" key="4">
    <source>
        <dbReference type="ARBA" id="ARBA00022617"/>
    </source>
</evidence>
<keyword evidence="12" id="KW-0472">Membrane</keyword>
<dbReference type="Pfam" id="PF00970">
    <property type="entry name" value="FAD_binding_6"/>
    <property type="match status" value="1"/>
</dbReference>
<evidence type="ECO:0000256" key="10">
    <source>
        <dbReference type="ARBA" id="ARBA00031842"/>
    </source>
</evidence>
<comment type="catalytic activity">
    <reaction evidence="11">
        <text>2 Fe(III)-[cytochrome b5] + NADH = 2 Fe(II)-[cytochrome b5] + NAD(+) + H(+)</text>
        <dbReference type="Rhea" id="RHEA:46680"/>
        <dbReference type="Rhea" id="RHEA-COMP:10438"/>
        <dbReference type="Rhea" id="RHEA-COMP:10439"/>
        <dbReference type="ChEBI" id="CHEBI:15378"/>
        <dbReference type="ChEBI" id="CHEBI:29033"/>
        <dbReference type="ChEBI" id="CHEBI:29034"/>
        <dbReference type="ChEBI" id="CHEBI:57540"/>
        <dbReference type="ChEBI" id="CHEBI:57945"/>
        <dbReference type="EC" id="1.6.2.2"/>
    </reaction>
</comment>
<dbReference type="GO" id="GO:0090524">
    <property type="term" value="F:cytochrome-b5 reductase activity, acting on NADH"/>
    <property type="evidence" value="ECO:0007669"/>
    <property type="project" value="UniProtKB-EC"/>
</dbReference>
<dbReference type="Proteomes" id="UP000327044">
    <property type="component" value="Unassembled WGS sequence"/>
</dbReference>
<dbReference type="SUPFAM" id="SSF49764">
    <property type="entry name" value="HSP20-like chaperones"/>
    <property type="match status" value="1"/>
</dbReference>
<evidence type="ECO:0000256" key="9">
    <source>
        <dbReference type="ARBA" id="ARBA00030883"/>
    </source>
</evidence>
<keyword evidence="5" id="KW-0479">Metal-binding</keyword>
<dbReference type="InterPro" id="IPR001199">
    <property type="entry name" value="Cyt_B5-like_heme/steroid-bd"/>
</dbReference>
<evidence type="ECO:0000256" key="6">
    <source>
        <dbReference type="ARBA" id="ARBA00023002"/>
    </source>
</evidence>
<dbReference type="Pfam" id="PF00173">
    <property type="entry name" value="Cyt-b5"/>
    <property type="match status" value="1"/>
</dbReference>
<dbReference type="PROSITE" id="PS51203">
    <property type="entry name" value="CS"/>
    <property type="match status" value="1"/>
</dbReference>
<keyword evidence="17" id="KW-1185">Reference proteome</keyword>
<evidence type="ECO:0000313" key="17">
    <source>
        <dbReference type="Proteomes" id="UP000327044"/>
    </source>
</evidence>
<dbReference type="Gene3D" id="2.60.40.790">
    <property type="match status" value="1"/>
</dbReference>
<keyword evidence="6" id="KW-0560">Oxidoreductase</keyword>
<dbReference type="PROSITE" id="PS00191">
    <property type="entry name" value="CYTOCHROME_B5_1"/>
    <property type="match status" value="1"/>
</dbReference>
<gene>
    <name evidence="16" type="ORF">PPYR_01078</name>
</gene>
<dbReference type="SUPFAM" id="SSF52343">
    <property type="entry name" value="Ferredoxin reductase-like, C-terminal NADP-linked domain"/>
    <property type="match status" value="1"/>
</dbReference>
<dbReference type="FunFam" id="3.10.120.10:FF:000001">
    <property type="entry name" value="Cytochrome b5 reductase 4"/>
    <property type="match status" value="1"/>
</dbReference>
<keyword evidence="8" id="KW-0520">NAD</keyword>
<evidence type="ECO:0000313" key="16">
    <source>
        <dbReference type="EMBL" id="KAB0804108.1"/>
    </source>
</evidence>
<dbReference type="InterPro" id="IPR017927">
    <property type="entry name" value="FAD-bd_FR_type"/>
</dbReference>
<keyword evidence="12" id="KW-1133">Transmembrane helix</keyword>
<dbReference type="InterPro" id="IPR017938">
    <property type="entry name" value="Riboflavin_synthase-like_b-brl"/>
</dbReference>
<dbReference type="InterPro" id="IPR007052">
    <property type="entry name" value="CS_dom"/>
</dbReference>
<dbReference type="Gene3D" id="2.40.30.10">
    <property type="entry name" value="Translation factors"/>
    <property type="match status" value="1"/>
</dbReference>
<dbReference type="InterPro" id="IPR018506">
    <property type="entry name" value="Cyt_B5_heme-BS"/>
</dbReference>
<dbReference type="SUPFAM" id="SSF55856">
    <property type="entry name" value="Cytochrome b5-like heme/steroid binding domain"/>
    <property type="match status" value="1"/>
</dbReference>
<sequence length="598" mass="67289">MRVVNFGTRARCQYPARICRKCCKMSDSSFNAPKKLIKHLSPIRISKTSASRGLVPPVLQEVGKLAAGVAAVATGSATGNPRNKHALQPGHSLMDWIRLGSSGKDLTGFGARAGQLSVTPHQLAQHNQLDDAWLAIRGKVYNVTHYLPFHPGGAEELQRGIGKDATTLFDEVHAWVNYESLLQKCYLGRLVSVDPEVDTHQLLFGSQESPNKKKNIPSKVILPNKVTPINIEETTQELNPCPKFDWVQKTDYITLIFYTGPLSNAKIEIQSSNSTNDLNVCLTYDGQVFANEIRFTKEIKWPGQIKLNYETGKVEMQLKKLQSGIWDTYGTLRQTTEVASIKVTDKRCRYRIVNKIEVNYNTSFLELERCDDTKLTVPIGRHVRVFLTVQDQDISRSYTPIPNNVLVKFNSQSLSVDKLCLMVKSYSNGILSNYICGRKKGDVLEISDSLGSFSLKSLDNRETFLLLAAGTGITPILKVLLFLLERRIRRCKNVTLLFFNKTEKDILLKDQLETLHNEDSRFRVEHILSQADSNWTGHKGKISNNLLRDSIDKHLLNTVYKESDIFACICGPTQFSHLAQSLLTSTGFNREQMHVFLG</sequence>
<dbReference type="Gene3D" id="3.40.50.80">
    <property type="entry name" value="Nucleotide-binding domain of ferredoxin-NADP reductase (FNR) module"/>
    <property type="match status" value="1"/>
</dbReference>
<dbReference type="SMART" id="SM01117">
    <property type="entry name" value="Cyt-b5"/>
    <property type="match status" value="1"/>
</dbReference>
<dbReference type="PRINTS" id="PR00406">
    <property type="entry name" value="CYTB5RDTASE"/>
</dbReference>
<dbReference type="GO" id="GO:0020037">
    <property type="term" value="F:heme binding"/>
    <property type="evidence" value="ECO:0007669"/>
    <property type="project" value="InterPro"/>
</dbReference>
<evidence type="ECO:0000259" key="13">
    <source>
        <dbReference type="PROSITE" id="PS50255"/>
    </source>
</evidence>
<dbReference type="PROSITE" id="PS50255">
    <property type="entry name" value="CYTOCHROME_B5_2"/>
    <property type="match status" value="1"/>
</dbReference>
<organism evidence="16 17">
    <name type="scientific">Photinus pyralis</name>
    <name type="common">Common eastern firefly</name>
    <name type="synonym">Lampyris pyralis</name>
    <dbReference type="NCBI Taxonomy" id="7054"/>
    <lineage>
        <taxon>Eukaryota</taxon>
        <taxon>Metazoa</taxon>
        <taxon>Ecdysozoa</taxon>
        <taxon>Arthropoda</taxon>
        <taxon>Hexapoda</taxon>
        <taxon>Insecta</taxon>
        <taxon>Pterygota</taxon>
        <taxon>Neoptera</taxon>
        <taxon>Endopterygota</taxon>
        <taxon>Coleoptera</taxon>
        <taxon>Polyphaga</taxon>
        <taxon>Elateriformia</taxon>
        <taxon>Elateroidea</taxon>
        <taxon>Lampyridae</taxon>
        <taxon>Lampyrinae</taxon>
        <taxon>Photinus</taxon>
    </lineage>
</organism>
<feature type="domain" description="FAD-binding FR-type" evidence="15">
    <location>
        <begin position="345"/>
        <end position="456"/>
    </location>
</feature>
<protein>
    <recommendedName>
        <fullName evidence="3">Cytochrome b5 reductase 4</fullName>
        <ecNumber evidence="2">1.6.2.2</ecNumber>
    </recommendedName>
    <alternativeName>
        <fullName evidence="10">Flavohemoprotein b5/b5R</fullName>
    </alternativeName>
    <alternativeName>
        <fullName evidence="9">cb5/cb5R</fullName>
    </alternativeName>
</protein>
<evidence type="ECO:0000259" key="15">
    <source>
        <dbReference type="PROSITE" id="PS51384"/>
    </source>
</evidence>
<dbReference type="InterPro" id="IPR036400">
    <property type="entry name" value="Cyt_B5-like_heme/steroid_sf"/>
</dbReference>
<evidence type="ECO:0000256" key="7">
    <source>
        <dbReference type="ARBA" id="ARBA00023004"/>
    </source>
</evidence>
<dbReference type="InParanoid" id="A0A5N4B3J9"/>
<accession>A0A5N4B3J9</accession>
<dbReference type="FunCoup" id="A0A5N4B3J9">
    <property type="interactions" value="1522"/>
</dbReference>
<dbReference type="PANTHER" id="PTHR46237:SF1">
    <property type="entry name" value="CYTOCHROME B5 REDUCTASE 4"/>
    <property type="match status" value="1"/>
</dbReference>
<evidence type="ECO:0000256" key="12">
    <source>
        <dbReference type="SAM" id="Phobius"/>
    </source>
</evidence>
<dbReference type="SUPFAM" id="SSF63380">
    <property type="entry name" value="Riboflavin synthase domain-like"/>
    <property type="match status" value="1"/>
</dbReference>
<comment type="similarity">
    <text evidence="1">Belongs to the flavoprotein pyridine nucleotide cytochrome reductase family.</text>
</comment>
<dbReference type="InterPro" id="IPR008333">
    <property type="entry name" value="Cbr1-like_FAD-bd_dom"/>
</dbReference>
<dbReference type="AlphaFoldDB" id="A0A5N4B3J9"/>
<evidence type="ECO:0000256" key="3">
    <source>
        <dbReference type="ARBA" id="ARBA00022339"/>
    </source>
</evidence>
<keyword evidence="7" id="KW-0408">Iron</keyword>
<dbReference type="OrthoDB" id="432299at2759"/>
<dbReference type="FunFam" id="3.40.50.80:FF:000021">
    <property type="entry name" value="Cytochrome b5 reductase 4"/>
    <property type="match status" value="1"/>
</dbReference>
<dbReference type="CDD" id="cd06183">
    <property type="entry name" value="cyt_b5_reduct_like"/>
    <property type="match status" value="1"/>
</dbReference>
<reference evidence="16 17" key="1">
    <citation type="journal article" date="2018" name="Elife">
        <title>Firefly genomes illuminate parallel origins of bioluminescence in beetles.</title>
        <authorList>
            <person name="Fallon T.R."/>
            <person name="Lower S.E."/>
            <person name="Chang C.H."/>
            <person name="Bessho-Uehara M."/>
            <person name="Martin G.J."/>
            <person name="Bewick A.J."/>
            <person name="Behringer M."/>
            <person name="Debat H.J."/>
            <person name="Wong I."/>
            <person name="Day J.C."/>
            <person name="Suvorov A."/>
            <person name="Silva C.J."/>
            <person name="Stanger-Hall K.F."/>
            <person name="Hall D.W."/>
            <person name="Schmitz R.J."/>
            <person name="Nelson D.R."/>
            <person name="Lewis S.M."/>
            <person name="Shigenobu S."/>
            <person name="Bybee S.M."/>
            <person name="Larracuente A.M."/>
            <person name="Oba Y."/>
            <person name="Weng J.K."/>
        </authorList>
    </citation>
    <scope>NUCLEOTIDE SEQUENCE [LARGE SCALE GENOMIC DNA]</scope>
    <source>
        <strain evidence="16">1611_PpyrPB1</strain>
        <tissue evidence="16">Whole body</tissue>
    </source>
</reference>
<name>A0A5N4B3J9_PHOPY</name>
<dbReference type="InterPro" id="IPR001433">
    <property type="entry name" value="OxRdtase_FAD/NAD-bd"/>
</dbReference>
<dbReference type="GO" id="GO:0005783">
    <property type="term" value="C:endoplasmic reticulum"/>
    <property type="evidence" value="ECO:0007669"/>
    <property type="project" value="TreeGrafter"/>
</dbReference>
<evidence type="ECO:0000256" key="1">
    <source>
        <dbReference type="ARBA" id="ARBA00006105"/>
    </source>
</evidence>
<dbReference type="InterPro" id="IPR008978">
    <property type="entry name" value="HSP20-like_chaperone"/>
</dbReference>